<dbReference type="Pfam" id="PF14938">
    <property type="entry name" value="SNAP"/>
    <property type="match status" value="1"/>
</dbReference>
<name>A0AAD3SF04_NEPGR</name>
<evidence type="ECO:0000256" key="1">
    <source>
        <dbReference type="SAM" id="MobiDB-lite"/>
    </source>
</evidence>
<dbReference type="AlphaFoldDB" id="A0AAD3SF04"/>
<dbReference type="EMBL" id="BSYO01000009">
    <property type="protein sequence ID" value="GMH09998.1"/>
    <property type="molecule type" value="Genomic_DNA"/>
</dbReference>
<dbReference type="Gene3D" id="1.25.40.10">
    <property type="entry name" value="Tetratricopeptide repeat domain"/>
    <property type="match status" value="1"/>
</dbReference>
<evidence type="ECO:0000313" key="3">
    <source>
        <dbReference type="Proteomes" id="UP001279734"/>
    </source>
</evidence>
<protein>
    <submittedName>
        <fullName evidence="2">Uncharacterized protein</fullName>
    </submittedName>
</protein>
<keyword evidence="3" id="KW-1185">Reference proteome</keyword>
<feature type="region of interest" description="Disordered" evidence="1">
    <location>
        <begin position="48"/>
        <end position="70"/>
    </location>
</feature>
<comment type="caution">
    <text evidence="2">The sequence shown here is derived from an EMBL/GenBank/DDBJ whole genome shotgun (WGS) entry which is preliminary data.</text>
</comment>
<reference evidence="2" key="1">
    <citation type="submission" date="2023-05" db="EMBL/GenBank/DDBJ databases">
        <title>Nepenthes gracilis genome sequencing.</title>
        <authorList>
            <person name="Fukushima K."/>
        </authorList>
    </citation>
    <scope>NUCLEOTIDE SEQUENCE</scope>
    <source>
        <strain evidence="2">SING2019-196</strain>
    </source>
</reference>
<gene>
    <name evidence="2" type="ORF">Nepgr_011839</name>
</gene>
<dbReference type="InterPro" id="IPR011990">
    <property type="entry name" value="TPR-like_helical_dom_sf"/>
</dbReference>
<sequence>MEPNFELAIVYFEHAAEIFQGGEVTTSANQFKQKVASFSAQLEQYETTQQRTEGNRNMGFKGNSSPICMG</sequence>
<organism evidence="2 3">
    <name type="scientific">Nepenthes gracilis</name>
    <name type="common">Slender pitcher plant</name>
    <dbReference type="NCBI Taxonomy" id="150966"/>
    <lineage>
        <taxon>Eukaryota</taxon>
        <taxon>Viridiplantae</taxon>
        <taxon>Streptophyta</taxon>
        <taxon>Embryophyta</taxon>
        <taxon>Tracheophyta</taxon>
        <taxon>Spermatophyta</taxon>
        <taxon>Magnoliopsida</taxon>
        <taxon>eudicotyledons</taxon>
        <taxon>Gunneridae</taxon>
        <taxon>Pentapetalae</taxon>
        <taxon>Caryophyllales</taxon>
        <taxon>Nepenthaceae</taxon>
        <taxon>Nepenthes</taxon>
    </lineage>
</organism>
<dbReference type="Proteomes" id="UP001279734">
    <property type="component" value="Unassembled WGS sequence"/>
</dbReference>
<proteinExistence type="predicted"/>
<accession>A0AAD3SF04</accession>
<evidence type="ECO:0000313" key="2">
    <source>
        <dbReference type="EMBL" id="GMH09998.1"/>
    </source>
</evidence>